<sequence length="389" mass="41640">MASTHTVDVTGPHAAKFYTKQWHPPAGQPVIAQLCFVHGFIEHIDRYSHVFPRFASAGIAVYAFDQRGFGKTATYTPKHSQGITSWPLQLGDLEFFIQEARKAHEGVPLYLFGHSMGGGLALAYPTRSPPSPSVALLSGVIASSPLLRQAPAVKAPGIIVKAGSLLGRLSATLPIKATVKAEVSWSRSPGSVPRKRTPAAIPKYKEPTLPIPSASKSAPIEAWPTGESLVTKDYKHWPKGLPLLVVHGEGDKVTDHQASKLFIRNLEKLGTTDASYEGFPGFFSAELTCSINWRQHEMHNEPGDDKWREINFIIDWIVTRAQSVTSSSLPAAAAVPAAREAEAPDAAPDAAVSEVAASHEISVDGGEIPSAPVGMALGETAEEARASKL</sequence>
<dbReference type="OrthoDB" id="10249433at2759"/>
<reference evidence="4" key="1">
    <citation type="submission" date="2015-02" db="EMBL/GenBank/DDBJ databases">
        <authorList>
            <person name="Gon?alves P."/>
        </authorList>
    </citation>
    <scope>NUCLEOTIDE SEQUENCE [LARGE SCALE GENOMIC DNA]</scope>
</reference>
<dbReference type="EMBL" id="CENE01000005">
    <property type="protein sequence ID" value="CEQ40198.1"/>
    <property type="molecule type" value="Genomic_DNA"/>
</dbReference>
<feature type="compositionally biased region" description="Low complexity" evidence="1">
    <location>
        <begin position="345"/>
        <end position="358"/>
    </location>
</feature>
<dbReference type="InterPro" id="IPR022742">
    <property type="entry name" value="Hydrolase_4"/>
</dbReference>
<name>A0A0D6EKG3_SPOSA</name>
<dbReference type="AlphaFoldDB" id="A0A0D6EKG3"/>
<organism evidence="3 4">
    <name type="scientific">Sporidiobolus salmonicolor</name>
    <name type="common">Yeast-like fungus</name>
    <name type="synonym">Sporobolomyces salmonicolor</name>
    <dbReference type="NCBI Taxonomy" id="5005"/>
    <lineage>
        <taxon>Eukaryota</taxon>
        <taxon>Fungi</taxon>
        <taxon>Dikarya</taxon>
        <taxon>Basidiomycota</taxon>
        <taxon>Pucciniomycotina</taxon>
        <taxon>Microbotryomycetes</taxon>
        <taxon>Sporidiobolales</taxon>
        <taxon>Sporidiobolaceae</taxon>
        <taxon>Sporobolomyces</taxon>
    </lineage>
</organism>
<gene>
    <name evidence="3" type="primary">SPOSA6832_01806</name>
</gene>
<dbReference type="PANTHER" id="PTHR11614">
    <property type="entry name" value="PHOSPHOLIPASE-RELATED"/>
    <property type="match status" value="1"/>
</dbReference>
<feature type="non-terminal residue" evidence="3">
    <location>
        <position position="1"/>
    </location>
</feature>
<evidence type="ECO:0000256" key="1">
    <source>
        <dbReference type="SAM" id="MobiDB-lite"/>
    </source>
</evidence>
<dbReference type="SUPFAM" id="SSF53474">
    <property type="entry name" value="alpha/beta-Hydrolases"/>
    <property type="match status" value="1"/>
</dbReference>
<proteinExistence type="predicted"/>
<dbReference type="Proteomes" id="UP000243876">
    <property type="component" value="Unassembled WGS sequence"/>
</dbReference>
<dbReference type="InterPro" id="IPR051044">
    <property type="entry name" value="MAG_DAG_Lipase"/>
</dbReference>
<dbReference type="Pfam" id="PF12146">
    <property type="entry name" value="Hydrolase_4"/>
    <property type="match status" value="1"/>
</dbReference>
<protein>
    <submittedName>
        <fullName evidence="3">SPOSA6832_01806-mRNA-1:cds</fullName>
    </submittedName>
</protein>
<evidence type="ECO:0000259" key="2">
    <source>
        <dbReference type="Pfam" id="PF12146"/>
    </source>
</evidence>
<evidence type="ECO:0000313" key="4">
    <source>
        <dbReference type="Proteomes" id="UP000243876"/>
    </source>
</evidence>
<feature type="region of interest" description="Disordered" evidence="1">
    <location>
        <begin position="345"/>
        <end position="389"/>
    </location>
</feature>
<feature type="domain" description="Serine aminopeptidase S33" evidence="2">
    <location>
        <begin position="30"/>
        <end position="279"/>
    </location>
</feature>
<keyword evidence="4" id="KW-1185">Reference proteome</keyword>
<dbReference type="Gene3D" id="3.40.50.1820">
    <property type="entry name" value="alpha/beta hydrolase"/>
    <property type="match status" value="1"/>
</dbReference>
<evidence type="ECO:0000313" key="3">
    <source>
        <dbReference type="EMBL" id="CEQ40198.1"/>
    </source>
</evidence>
<dbReference type="InterPro" id="IPR029058">
    <property type="entry name" value="AB_hydrolase_fold"/>
</dbReference>
<accession>A0A0D6EKG3</accession>